<gene>
    <name evidence="2" type="ORF">I3842_05G151600</name>
</gene>
<reference evidence="2" key="1">
    <citation type="submission" date="2021-01" db="EMBL/GenBank/DDBJ databases">
        <authorList>
            <person name="Lovell J.T."/>
            <person name="Bentley N."/>
            <person name="Bhattarai G."/>
            <person name="Jenkins J.W."/>
            <person name="Sreedasyam A."/>
            <person name="Alarcon Y."/>
            <person name="Bock C."/>
            <person name="Boston L."/>
            <person name="Carlson J."/>
            <person name="Cervantes K."/>
            <person name="Clermont K."/>
            <person name="Krom N."/>
            <person name="Kubenka K."/>
            <person name="Mamidi S."/>
            <person name="Mattison C."/>
            <person name="Monteros M."/>
            <person name="Pisani C."/>
            <person name="Plott C."/>
            <person name="Rajasekar S."/>
            <person name="Rhein H.S."/>
            <person name="Rohla C."/>
            <person name="Song M."/>
            <person name="Hilaire R.S."/>
            <person name="Shu S."/>
            <person name="Wells L."/>
            <person name="Wang X."/>
            <person name="Webber J."/>
            <person name="Heerema R.J."/>
            <person name="Klein P."/>
            <person name="Conner P."/>
            <person name="Grauke L."/>
            <person name="Grimwood J."/>
            <person name="Schmutz J."/>
            <person name="Randall J.J."/>
        </authorList>
    </citation>
    <scope>NUCLEOTIDE SEQUENCE</scope>
    <source>
        <tissue evidence="2">Leaf</tissue>
    </source>
</reference>
<evidence type="ECO:0000313" key="2">
    <source>
        <dbReference type="EMBL" id="KAG6713423.1"/>
    </source>
</evidence>
<dbReference type="Proteomes" id="UP000811246">
    <property type="component" value="Chromosome 5"/>
</dbReference>
<comment type="caution">
    <text evidence="2">The sequence shown here is derived from an EMBL/GenBank/DDBJ whole genome shotgun (WGS) entry which is preliminary data.</text>
</comment>
<protein>
    <submittedName>
        <fullName evidence="2">Uncharacterized protein</fullName>
    </submittedName>
</protein>
<evidence type="ECO:0000313" key="3">
    <source>
        <dbReference type="Proteomes" id="UP000811246"/>
    </source>
</evidence>
<feature type="transmembrane region" description="Helical" evidence="1">
    <location>
        <begin position="71"/>
        <end position="90"/>
    </location>
</feature>
<dbReference type="AlphaFoldDB" id="A0A922JMN1"/>
<name>A0A922JMN1_CARIL</name>
<proteinExistence type="predicted"/>
<dbReference type="EMBL" id="CM031829">
    <property type="protein sequence ID" value="KAG6713423.1"/>
    <property type="molecule type" value="Genomic_DNA"/>
</dbReference>
<sequence>MCQLKQFRLSVLLHFCMTCNLFREGWMVGKLPVRPTFNLKKMRDNLHLLEIPTFTLFSYVKACWKFPFSTFLVHVLLLNIIVYMVSNVAFGCSQKK</sequence>
<evidence type="ECO:0000256" key="1">
    <source>
        <dbReference type="SAM" id="Phobius"/>
    </source>
</evidence>
<keyword evidence="1" id="KW-0472">Membrane</keyword>
<accession>A0A922JMN1</accession>
<keyword evidence="1" id="KW-1133">Transmembrane helix</keyword>
<organism evidence="2 3">
    <name type="scientific">Carya illinoinensis</name>
    <name type="common">Pecan</name>
    <dbReference type="NCBI Taxonomy" id="32201"/>
    <lineage>
        <taxon>Eukaryota</taxon>
        <taxon>Viridiplantae</taxon>
        <taxon>Streptophyta</taxon>
        <taxon>Embryophyta</taxon>
        <taxon>Tracheophyta</taxon>
        <taxon>Spermatophyta</taxon>
        <taxon>Magnoliopsida</taxon>
        <taxon>eudicotyledons</taxon>
        <taxon>Gunneridae</taxon>
        <taxon>Pentapetalae</taxon>
        <taxon>rosids</taxon>
        <taxon>fabids</taxon>
        <taxon>Fagales</taxon>
        <taxon>Juglandaceae</taxon>
        <taxon>Carya</taxon>
    </lineage>
</organism>
<keyword evidence="1" id="KW-0812">Transmembrane</keyword>